<dbReference type="SUPFAM" id="SSF52540">
    <property type="entry name" value="P-loop containing nucleoside triphosphate hydrolases"/>
    <property type="match status" value="1"/>
</dbReference>
<proteinExistence type="predicted"/>
<feature type="domain" description="AAA" evidence="1">
    <location>
        <begin position="35"/>
        <end position="162"/>
    </location>
</feature>
<accession>A0A921GER4</accession>
<keyword evidence="3" id="KW-0547">Nucleotide-binding</keyword>
<dbReference type="Pfam" id="PF13635">
    <property type="entry name" value="DUF4143"/>
    <property type="match status" value="1"/>
</dbReference>
<keyword evidence="3" id="KW-0067">ATP-binding</keyword>
<evidence type="ECO:0000259" key="2">
    <source>
        <dbReference type="Pfam" id="PF13635"/>
    </source>
</evidence>
<dbReference type="Proteomes" id="UP000697330">
    <property type="component" value="Unassembled WGS sequence"/>
</dbReference>
<reference evidence="3" key="1">
    <citation type="journal article" date="2021" name="PeerJ">
        <title>Extensive microbial diversity within the chicken gut microbiome revealed by metagenomics and culture.</title>
        <authorList>
            <person name="Gilroy R."/>
            <person name="Ravi A."/>
            <person name="Getino M."/>
            <person name="Pursley I."/>
            <person name="Horton D.L."/>
            <person name="Alikhan N.F."/>
            <person name="Baker D."/>
            <person name="Gharbi K."/>
            <person name="Hall N."/>
            <person name="Watson M."/>
            <person name="Adriaenssens E.M."/>
            <person name="Foster-Nyarko E."/>
            <person name="Jarju S."/>
            <person name="Secka A."/>
            <person name="Antonio M."/>
            <person name="Oren A."/>
            <person name="Chaudhuri R.R."/>
            <person name="La Ragione R."/>
            <person name="Hildebrand F."/>
            <person name="Pallen M.J."/>
        </authorList>
    </citation>
    <scope>NUCLEOTIDE SEQUENCE</scope>
    <source>
        <strain evidence="3">CHK124-7917</strain>
    </source>
</reference>
<dbReference type="EMBL" id="DYWQ01000041">
    <property type="protein sequence ID" value="HJF44656.1"/>
    <property type="molecule type" value="Genomic_DNA"/>
</dbReference>
<sequence>MNHDLLKRVIFDQHEIIRNAHIVPRRYTLDPEANYVITGLRRAGKSTLLYDMVRNLVSSGIAWERIIYINFEDERLVDFVSTDFQDIPLVQSELSDERGYYFFDEIQNIQHWERFARRLADAGERVHITGSNATMLSGQIASELGGRFFSLQVSPYRFDEYLDAKHQDHIGSALYTTREIGRIARHFDEFYRQGGFPESLRYTSQRAYVENVYQKVLLGDIAARYKVRNVNALRVLMKKVAETVRNEVSYSTLHNALKGIGFSISKDTLISYLEYAKEAYLLFSISNATAAFVEREGSPKYYYSDNGLLGLFLVNRETALLENEIAVALCDRFGEDLRYLKSSRTGIDVDFYLPEAGIAIQVAYSIAGEARAREVGNLVRLAKVDSSVTRFLIVTKEEEEVIDADGISIEVMPAWKFLLGECGS</sequence>
<dbReference type="InterPro" id="IPR041682">
    <property type="entry name" value="AAA_14"/>
</dbReference>
<comment type="caution">
    <text evidence="3">The sequence shown here is derived from an EMBL/GenBank/DDBJ whole genome shotgun (WGS) entry which is preliminary data.</text>
</comment>
<dbReference type="InterPro" id="IPR025420">
    <property type="entry name" value="DUF4143"/>
</dbReference>
<dbReference type="AlphaFoldDB" id="A0A921GER4"/>
<evidence type="ECO:0000313" key="3">
    <source>
        <dbReference type="EMBL" id="HJF44656.1"/>
    </source>
</evidence>
<evidence type="ECO:0000259" key="1">
    <source>
        <dbReference type="Pfam" id="PF13173"/>
    </source>
</evidence>
<dbReference type="InterPro" id="IPR027417">
    <property type="entry name" value="P-loop_NTPase"/>
</dbReference>
<dbReference type="PANTHER" id="PTHR33295:SF8">
    <property type="entry name" value="AAA+ ATPASE DOMAIN-CONTAINING PROTEIN"/>
    <property type="match status" value="1"/>
</dbReference>
<dbReference type="Pfam" id="PF13173">
    <property type="entry name" value="AAA_14"/>
    <property type="match status" value="1"/>
</dbReference>
<feature type="domain" description="DUF4143" evidence="2">
    <location>
        <begin position="220"/>
        <end position="362"/>
    </location>
</feature>
<dbReference type="RefSeq" id="WP_274958656.1">
    <property type="nucleotide sequence ID" value="NZ_DYWQ01000041.1"/>
</dbReference>
<dbReference type="PANTHER" id="PTHR33295">
    <property type="entry name" value="ATPASE"/>
    <property type="match status" value="1"/>
</dbReference>
<name>A0A921GER4_9ACTN</name>
<dbReference type="GO" id="GO:0005524">
    <property type="term" value="F:ATP binding"/>
    <property type="evidence" value="ECO:0007669"/>
    <property type="project" value="UniProtKB-KW"/>
</dbReference>
<reference evidence="3" key="2">
    <citation type="submission" date="2021-09" db="EMBL/GenBank/DDBJ databases">
        <authorList>
            <person name="Gilroy R."/>
        </authorList>
    </citation>
    <scope>NUCLEOTIDE SEQUENCE</scope>
    <source>
        <strain evidence="3">CHK124-7917</strain>
    </source>
</reference>
<protein>
    <submittedName>
        <fullName evidence="3">ATP-binding protein</fullName>
    </submittedName>
</protein>
<organism evidence="3 4">
    <name type="scientific">Thermophilibacter provencensis</name>
    <dbReference type="NCBI Taxonomy" id="1852386"/>
    <lineage>
        <taxon>Bacteria</taxon>
        <taxon>Bacillati</taxon>
        <taxon>Actinomycetota</taxon>
        <taxon>Coriobacteriia</taxon>
        <taxon>Coriobacteriales</taxon>
        <taxon>Atopobiaceae</taxon>
        <taxon>Thermophilibacter</taxon>
    </lineage>
</organism>
<evidence type="ECO:0000313" key="4">
    <source>
        <dbReference type="Proteomes" id="UP000697330"/>
    </source>
</evidence>
<gene>
    <name evidence="3" type="ORF">K8U72_02580</name>
</gene>